<dbReference type="InterPro" id="IPR011256">
    <property type="entry name" value="Reg_factor_effector_dom_sf"/>
</dbReference>
<accession>A0A7S2YBD1</accession>
<dbReference type="PANTHER" id="PTHR11220:SF58">
    <property type="entry name" value="SOUL HEME-BINDING FAMILY PROTEIN"/>
    <property type="match status" value="1"/>
</dbReference>
<dbReference type="InterPro" id="IPR006917">
    <property type="entry name" value="SOUL_heme-bd"/>
</dbReference>
<gene>
    <name evidence="2" type="ORF">APAL1065_LOCUS11865</name>
</gene>
<name>A0A7S2YBD1_9STRA</name>
<dbReference type="Pfam" id="PF04832">
    <property type="entry name" value="SOUL"/>
    <property type="match status" value="1"/>
</dbReference>
<dbReference type="AlphaFoldDB" id="A0A7S2YBD1"/>
<evidence type="ECO:0000313" key="2">
    <source>
        <dbReference type="EMBL" id="CAD9965342.1"/>
    </source>
</evidence>
<dbReference type="Gene3D" id="3.20.80.10">
    <property type="entry name" value="Regulatory factor, effector binding domain"/>
    <property type="match status" value="1"/>
</dbReference>
<dbReference type="EMBL" id="HBHT01017761">
    <property type="protein sequence ID" value="CAD9965342.1"/>
    <property type="molecule type" value="Transcribed_RNA"/>
</dbReference>
<dbReference type="PANTHER" id="PTHR11220">
    <property type="entry name" value="HEME-BINDING PROTEIN-RELATED"/>
    <property type="match status" value="1"/>
</dbReference>
<proteinExistence type="inferred from homology"/>
<dbReference type="SUPFAM" id="SSF55136">
    <property type="entry name" value="Probable bacterial effector-binding domain"/>
    <property type="match status" value="1"/>
</dbReference>
<comment type="similarity">
    <text evidence="1">Belongs to the HEBP family.</text>
</comment>
<organism evidence="2">
    <name type="scientific">Entomoneis paludosa</name>
    <dbReference type="NCBI Taxonomy" id="265537"/>
    <lineage>
        <taxon>Eukaryota</taxon>
        <taxon>Sar</taxon>
        <taxon>Stramenopiles</taxon>
        <taxon>Ochrophyta</taxon>
        <taxon>Bacillariophyta</taxon>
        <taxon>Bacillariophyceae</taxon>
        <taxon>Bacillariophycidae</taxon>
        <taxon>Entomoneidaceae</taxon>
        <taxon>Entomoneis</taxon>
    </lineage>
</organism>
<reference evidence="2" key="1">
    <citation type="submission" date="2021-01" db="EMBL/GenBank/DDBJ databases">
        <authorList>
            <person name="Corre E."/>
            <person name="Pelletier E."/>
            <person name="Niang G."/>
            <person name="Scheremetjew M."/>
            <person name="Finn R."/>
            <person name="Kale V."/>
            <person name="Holt S."/>
            <person name="Cochrane G."/>
            <person name="Meng A."/>
            <person name="Brown T."/>
            <person name="Cohen L."/>
        </authorList>
    </citation>
    <scope>NUCLEOTIDE SEQUENCE</scope>
    <source>
        <strain evidence="2">CCMP125</strain>
    </source>
</reference>
<sequence length="116" mass="13261">MAFVLPAEFDAMSKIPKPTNPRVHIEEIPSQVGVVHRFSGSFSDDLSEEKAQALAEQLRQDGLVDMTNEHVLQQYQWFGYNPPFTLPMFRRNEIWVELSEEQANILINGIDTKTAN</sequence>
<evidence type="ECO:0000256" key="1">
    <source>
        <dbReference type="ARBA" id="ARBA00009817"/>
    </source>
</evidence>
<protein>
    <submittedName>
        <fullName evidence="2">Uncharacterized protein</fullName>
    </submittedName>
</protein>